<dbReference type="PANTHER" id="PTHR35789:SF1">
    <property type="entry name" value="SPORE GERMINATION PROTEIN B3"/>
    <property type="match status" value="1"/>
</dbReference>
<proteinExistence type="inferred from homology"/>
<dbReference type="STRING" id="485916.Dtox_2955"/>
<evidence type="ECO:0000313" key="10">
    <source>
        <dbReference type="EMBL" id="ACV63710.1"/>
    </source>
</evidence>
<feature type="domain" description="Spore germination GerAC-like C-terminal" evidence="8">
    <location>
        <begin position="251"/>
        <end position="418"/>
    </location>
</feature>
<gene>
    <name evidence="10" type="ordered locus">Dtox_2955</name>
</gene>
<dbReference type="InterPro" id="IPR038501">
    <property type="entry name" value="Spore_GerAC_C_sf"/>
</dbReference>
<keyword evidence="5" id="KW-0472">Membrane</keyword>
<dbReference type="KEGG" id="dae:Dtox_2955"/>
<evidence type="ECO:0000256" key="1">
    <source>
        <dbReference type="ARBA" id="ARBA00004635"/>
    </source>
</evidence>
<evidence type="ECO:0000256" key="3">
    <source>
        <dbReference type="ARBA" id="ARBA00022544"/>
    </source>
</evidence>
<dbReference type="InterPro" id="IPR008844">
    <property type="entry name" value="Spore_GerAC-like"/>
</dbReference>
<evidence type="ECO:0000256" key="7">
    <source>
        <dbReference type="ARBA" id="ARBA00023288"/>
    </source>
</evidence>
<dbReference type="Pfam" id="PF25198">
    <property type="entry name" value="Spore_GerAC_N"/>
    <property type="match status" value="1"/>
</dbReference>
<keyword evidence="3" id="KW-0309">Germination</keyword>
<dbReference type="RefSeq" id="WP_015758402.1">
    <property type="nucleotide sequence ID" value="NC_013216.1"/>
</dbReference>
<dbReference type="InterPro" id="IPR057336">
    <property type="entry name" value="GerAC_N"/>
</dbReference>
<dbReference type="AlphaFoldDB" id="C8W2M6"/>
<evidence type="ECO:0000256" key="6">
    <source>
        <dbReference type="ARBA" id="ARBA00023139"/>
    </source>
</evidence>
<name>C8W2M6_DESAS</name>
<keyword evidence="6" id="KW-0564">Palmitate</keyword>
<evidence type="ECO:0000256" key="5">
    <source>
        <dbReference type="ARBA" id="ARBA00023136"/>
    </source>
</evidence>
<dbReference type="GO" id="GO:0016020">
    <property type="term" value="C:membrane"/>
    <property type="evidence" value="ECO:0007669"/>
    <property type="project" value="UniProtKB-SubCell"/>
</dbReference>
<dbReference type="HOGENOM" id="CLU_051140_0_2_9"/>
<dbReference type="eggNOG" id="ENOG502Z849">
    <property type="taxonomic scope" value="Bacteria"/>
</dbReference>
<evidence type="ECO:0000256" key="2">
    <source>
        <dbReference type="ARBA" id="ARBA00007886"/>
    </source>
</evidence>
<feature type="domain" description="Spore germination protein N-terminal" evidence="9">
    <location>
        <begin position="33"/>
        <end position="210"/>
    </location>
</feature>
<evidence type="ECO:0000313" key="11">
    <source>
        <dbReference type="Proteomes" id="UP000002217"/>
    </source>
</evidence>
<dbReference type="Gene3D" id="3.30.300.210">
    <property type="entry name" value="Nutrient germinant receptor protein C, domain 3"/>
    <property type="match status" value="1"/>
</dbReference>
<evidence type="ECO:0000256" key="4">
    <source>
        <dbReference type="ARBA" id="ARBA00022729"/>
    </source>
</evidence>
<dbReference type="EMBL" id="CP001720">
    <property type="protein sequence ID" value="ACV63710.1"/>
    <property type="molecule type" value="Genomic_DNA"/>
</dbReference>
<dbReference type="GO" id="GO:0009847">
    <property type="term" value="P:spore germination"/>
    <property type="evidence" value="ECO:0007669"/>
    <property type="project" value="InterPro"/>
</dbReference>
<keyword evidence="11" id="KW-1185">Reference proteome</keyword>
<accession>C8W2M6</accession>
<dbReference type="OrthoDB" id="9816067at2"/>
<comment type="similarity">
    <text evidence="2">Belongs to the GerABKC lipoprotein family.</text>
</comment>
<keyword evidence="4" id="KW-0732">Signal</keyword>
<evidence type="ECO:0000259" key="9">
    <source>
        <dbReference type="Pfam" id="PF25198"/>
    </source>
</evidence>
<sequence length="429" mass="47285">MLNNQAAPFRPARLALIALAIIILLLQSGCWGSQETDEVAFVLSMGFDKGERDNLIVTFNIANPRAMTSSAPGGGAGGSGSITLVGSVEATAPVSALDLMNSATTRRLSLLHTKAYIFSEELARDGLAKWLTPLNRLPEFRETASVYIVRGKAKDFLKNNQPLLEISPSKQFELIAQISNFNSFFMPTQFYKFYEKTKIIGTESTLPIIGIHEGGLSSTKPGPTKGGNYEVGPYLAGEVPIEGKNITQFIGTAMFKRDKMIGTLNGTETRSFLLLLGQFNKATINLPDPIAGPEYFIGLKIKQGRSPEYHSKITTEGRVIIDINLFVEADIAAISSGINYENHNKTGILEKSLNQIIEKKANDLIEKCQENDTDILGFGNHIKKHFLTRREWEDFNWPERFKDVEVNIKAHTSIRRTGLQIKTTGSGAN</sequence>
<dbReference type="PANTHER" id="PTHR35789">
    <property type="entry name" value="SPORE GERMINATION PROTEIN B3"/>
    <property type="match status" value="1"/>
</dbReference>
<dbReference type="InterPro" id="IPR046953">
    <property type="entry name" value="Spore_GerAC-like_C"/>
</dbReference>
<evidence type="ECO:0000259" key="8">
    <source>
        <dbReference type="Pfam" id="PF05504"/>
    </source>
</evidence>
<keyword evidence="7" id="KW-0449">Lipoprotein</keyword>
<comment type="subcellular location">
    <subcellularLocation>
        <location evidence="1">Membrane</location>
        <topology evidence="1">Lipid-anchor</topology>
    </subcellularLocation>
</comment>
<protein>
    <submittedName>
        <fullName evidence="10">Germination protein, Ger(X)C family</fullName>
    </submittedName>
</protein>
<dbReference type="Proteomes" id="UP000002217">
    <property type="component" value="Chromosome"/>
</dbReference>
<dbReference type="NCBIfam" id="TIGR02887">
    <property type="entry name" value="spore_ger_x_C"/>
    <property type="match status" value="1"/>
</dbReference>
<reference evidence="10 11" key="1">
    <citation type="journal article" date="2009" name="Stand. Genomic Sci.">
        <title>Complete genome sequence of Desulfotomaculum acetoxidans type strain (5575).</title>
        <authorList>
            <person name="Spring S."/>
            <person name="Lapidus A."/>
            <person name="Schroder M."/>
            <person name="Gleim D."/>
            <person name="Sims D."/>
            <person name="Meincke L."/>
            <person name="Glavina Del Rio T."/>
            <person name="Tice H."/>
            <person name="Copeland A."/>
            <person name="Cheng J.F."/>
            <person name="Lucas S."/>
            <person name="Chen F."/>
            <person name="Nolan M."/>
            <person name="Bruce D."/>
            <person name="Goodwin L."/>
            <person name="Pitluck S."/>
            <person name="Ivanova N."/>
            <person name="Mavromatis K."/>
            <person name="Mikhailova N."/>
            <person name="Pati A."/>
            <person name="Chen A."/>
            <person name="Palaniappan K."/>
            <person name="Land M."/>
            <person name="Hauser L."/>
            <person name="Chang Y.J."/>
            <person name="Jeffries C.D."/>
            <person name="Chain P."/>
            <person name="Saunders E."/>
            <person name="Brettin T."/>
            <person name="Detter J.C."/>
            <person name="Goker M."/>
            <person name="Bristow J."/>
            <person name="Eisen J.A."/>
            <person name="Markowitz V."/>
            <person name="Hugenholtz P."/>
            <person name="Kyrpides N.C."/>
            <person name="Klenk H.P."/>
            <person name="Han C."/>
        </authorList>
    </citation>
    <scope>NUCLEOTIDE SEQUENCE [LARGE SCALE GENOMIC DNA]</scope>
    <source>
        <strain evidence="11">ATCC 49208 / DSM 771 / VKM B-1644</strain>
    </source>
</reference>
<dbReference type="Pfam" id="PF05504">
    <property type="entry name" value="Spore_GerAC"/>
    <property type="match status" value="1"/>
</dbReference>
<organism evidence="10 11">
    <name type="scientific">Desulfofarcimen acetoxidans (strain ATCC 49208 / DSM 771 / KCTC 5769 / VKM B-1644 / 5575)</name>
    <name type="common">Desulfotomaculum acetoxidans</name>
    <dbReference type="NCBI Taxonomy" id="485916"/>
    <lineage>
        <taxon>Bacteria</taxon>
        <taxon>Bacillati</taxon>
        <taxon>Bacillota</taxon>
        <taxon>Clostridia</taxon>
        <taxon>Eubacteriales</taxon>
        <taxon>Peptococcaceae</taxon>
        <taxon>Desulfofarcimen</taxon>
    </lineage>
</organism>